<proteinExistence type="predicted"/>
<accession>A0ABD3J198</accession>
<name>A0ABD3J198_EUCGL</name>
<dbReference type="EMBL" id="JBJKBG010000009">
    <property type="protein sequence ID" value="KAL3721385.1"/>
    <property type="molecule type" value="Genomic_DNA"/>
</dbReference>
<sequence>MLAARTSDRSLAWDVGIDNGQVALGVIVGHYEQVIAIDVSEAQLSFVMPHPRVCYVHTPQSISEDEMVDLMGGENHVDLITVAIAMHWFKLPKYYKLAKPLLPYNDMVGNPEFNTVSKRLWEASMQFWHSDAKYIIDGYRNLPFPFESELPFEGYLKFLKSSSPINLAKEQGVNLLSKEIIKELESSWGGPNLVRTITHKAFMLAGTVTE</sequence>
<comment type="caution">
    <text evidence="1">The sequence shown here is derived from an EMBL/GenBank/DDBJ whole genome shotgun (WGS) entry which is preliminary data.</text>
</comment>
<evidence type="ECO:0000313" key="1">
    <source>
        <dbReference type="EMBL" id="KAL3721385.1"/>
    </source>
</evidence>
<gene>
    <name evidence="1" type="ORF">ACJRO7_033816</name>
</gene>
<protein>
    <recommendedName>
        <fullName evidence="3">Methyltransferase type 11 domain-containing protein</fullName>
    </recommendedName>
</protein>
<dbReference type="Gene3D" id="3.40.50.150">
    <property type="entry name" value="Vaccinia Virus protein VP39"/>
    <property type="match status" value="1"/>
</dbReference>
<evidence type="ECO:0000313" key="2">
    <source>
        <dbReference type="Proteomes" id="UP001634007"/>
    </source>
</evidence>
<evidence type="ECO:0008006" key="3">
    <source>
        <dbReference type="Google" id="ProtNLM"/>
    </source>
</evidence>
<dbReference type="PANTHER" id="PTHR44575:SF2">
    <property type="entry name" value="OS01G0589200 PROTEIN"/>
    <property type="match status" value="1"/>
</dbReference>
<reference evidence="1 2" key="1">
    <citation type="submission" date="2024-11" db="EMBL/GenBank/DDBJ databases">
        <title>Chromosome-level genome assembly of Eucalyptus globulus Labill. provides insights into its genome evolution.</title>
        <authorList>
            <person name="Li X."/>
        </authorList>
    </citation>
    <scope>NUCLEOTIDE SEQUENCE [LARGE SCALE GENOMIC DNA]</scope>
    <source>
        <strain evidence="1">CL2024</strain>
        <tissue evidence="1">Fresh tender leaves</tissue>
    </source>
</reference>
<dbReference type="AlphaFoldDB" id="A0ABD3J198"/>
<organism evidence="1 2">
    <name type="scientific">Eucalyptus globulus</name>
    <name type="common">Tasmanian blue gum</name>
    <dbReference type="NCBI Taxonomy" id="34317"/>
    <lineage>
        <taxon>Eukaryota</taxon>
        <taxon>Viridiplantae</taxon>
        <taxon>Streptophyta</taxon>
        <taxon>Embryophyta</taxon>
        <taxon>Tracheophyta</taxon>
        <taxon>Spermatophyta</taxon>
        <taxon>Magnoliopsida</taxon>
        <taxon>eudicotyledons</taxon>
        <taxon>Gunneridae</taxon>
        <taxon>Pentapetalae</taxon>
        <taxon>rosids</taxon>
        <taxon>malvids</taxon>
        <taxon>Myrtales</taxon>
        <taxon>Myrtaceae</taxon>
        <taxon>Myrtoideae</taxon>
        <taxon>Eucalypteae</taxon>
        <taxon>Eucalyptus</taxon>
    </lineage>
</organism>
<dbReference type="InterPro" id="IPR029063">
    <property type="entry name" value="SAM-dependent_MTases_sf"/>
</dbReference>
<keyword evidence="2" id="KW-1185">Reference proteome</keyword>
<dbReference type="Proteomes" id="UP001634007">
    <property type="component" value="Unassembled WGS sequence"/>
</dbReference>
<dbReference type="PANTHER" id="PTHR44575">
    <property type="entry name" value="OS01G0589200 PROTEIN"/>
    <property type="match status" value="1"/>
</dbReference>